<reference evidence="9 10" key="1">
    <citation type="submission" date="2018-05" db="EMBL/GenBank/DDBJ databases">
        <title>Salinimonas sp. HMF8227 Genome sequencing and assembly.</title>
        <authorList>
            <person name="Kang H."/>
            <person name="Kang J."/>
            <person name="Cha I."/>
            <person name="Kim H."/>
            <person name="Joh K."/>
        </authorList>
    </citation>
    <scope>NUCLEOTIDE SEQUENCE [LARGE SCALE GENOMIC DNA]</scope>
    <source>
        <strain evidence="9 10">HMF8227</strain>
    </source>
</reference>
<sequence>METTMSDQPQYRSSVVPMMIIGTLFFIFGFVTWLNGALIPFLQIVCELNETQALFIAFAFYIAYTVMALPMAFILERTGYKKGMALGLLLIAVGSLVFIPAAYSQQFVVFLLAQFVVGTGLTILQTASNPYIVHIGPQESAAARISIMGLLNKGAGVAAPIVFTALVMGDFEGVTAKTVEVLGAAEKAAQIEALSNALVMPYLGMAIALVVLMVGLLYSPLPDIEFEDDDSLADLAEGDAKTSVTQFPHLILGAIALFFYVGVEVIAGDTIGLFGSKLGVANATSLTSYTMAFMVLGYLLGLALIPRVIKQDQALTFSAVLGIILSLAVVFSSHESTAVSAVAWGWLGFPEMPNTVAYVALLGFANAMVWPAIWPLALANLGKFTAKGSALLIMGIAGGAVIPMIYGLFADLFTNQQAYLMMIPCYLYILHFALSGHKKRQWKS</sequence>
<feature type="transmembrane region" description="Helical" evidence="8">
    <location>
        <begin position="390"/>
        <end position="410"/>
    </location>
</feature>
<feature type="transmembrane region" description="Helical" evidence="8">
    <location>
        <begin position="250"/>
        <end position="274"/>
    </location>
</feature>
<feature type="transmembrane region" description="Helical" evidence="8">
    <location>
        <begin position="15"/>
        <end position="34"/>
    </location>
</feature>
<keyword evidence="6 8" id="KW-1133">Transmembrane helix</keyword>
<feature type="transmembrane region" description="Helical" evidence="8">
    <location>
        <begin position="416"/>
        <end position="434"/>
    </location>
</feature>
<evidence type="ECO:0000256" key="3">
    <source>
        <dbReference type="ARBA" id="ARBA00009120"/>
    </source>
</evidence>
<dbReference type="RefSeq" id="WP_109339587.1">
    <property type="nucleotide sequence ID" value="NZ_CP029347.1"/>
</dbReference>
<evidence type="ECO:0000256" key="4">
    <source>
        <dbReference type="ARBA" id="ARBA00022475"/>
    </source>
</evidence>
<evidence type="ECO:0000313" key="9">
    <source>
        <dbReference type="EMBL" id="AWL11977.1"/>
    </source>
</evidence>
<organism evidence="9 10">
    <name type="scientific">Saliniradius amylolyticus</name>
    <dbReference type="NCBI Taxonomy" id="2183582"/>
    <lineage>
        <taxon>Bacteria</taxon>
        <taxon>Pseudomonadati</taxon>
        <taxon>Pseudomonadota</taxon>
        <taxon>Gammaproteobacteria</taxon>
        <taxon>Alteromonadales</taxon>
        <taxon>Alteromonadaceae</taxon>
        <taxon>Saliniradius</taxon>
    </lineage>
</organism>
<dbReference type="Gene3D" id="1.20.1250.20">
    <property type="entry name" value="MFS general substrate transporter like domains"/>
    <property type="match status" value="2"/>
</dbReference>
<evidence type="ECO:0000256" key="2">
    <source>
        <dbReference type="ARBA" id="ARBA00004429"/>
    </source>
</evidence>
<dbReference type="GO" id="GO:0055056">
    <property type="term" value="F:D-glucose transmembrane transporter activity"/>
    <property type="evidence" value="ECO:0007669"/>
    <property type="project" value="InterPro"/>
</dbReference>
<keyword evidence="10" id="KW-1185">Reference proteome</keyword>
<comment type="subcellular location">
    <subcellularLocation>
        <location evidence="2">Cell inner membrane</location>
        <topology evidence="2">Multi-pass membrane protein</topology>
    </subcellularLocation>
</comment>
<dbReference type="OrthoDB" id="9795150at2"/>
<dbReference type="InterPro" id="IPR050375">
    <property type="entry name" value="MFS_TsgA-like"/>
</dbReference>
<comment type="function">
    <text evidence="1">Intake of glucose and galactose.</text>
</comment>
<evidence type="ECO:0000256" key="6">
    <source>
        <dbReference type="ARBA" id="ARBA00022989"/>
    </source>
</evidence>
<dbReference type="SUPFAM" id="SSF103473">
    <property type="entry name" value="MFS general substrate transporter"/>
    <property type="match status" value="1"/>
</dbReference>
<dbReference type="Pfam" id="PF07690">
    <property type="entry name" value="MFS_1"/>
    <property type="match status" value="1"/>
</dbReference>
<evidence type="ECO:0000256" key="8">
    <source>
        <dbReference type="SAM" id="Phobius"/>
    </source>
</evidence>
<dbReference type="GO" id="GO:0005886">
    <property type="term" value="C:plasma membrane"/>
    <property type="evidence" value="ECO:0007669"/>
    <property type="project" value="UniProtKB-SubCell"/>
</dbReference>
<dbReference type="NCBIfam" id="TIGR01272">
    <property type="entry name" value="gluP"/>
    <property type="match status" value="1"/>
</dbReference>
<dbReference type="InterPro" id="IPR036259">
    <property type="entry name" value="MFS_trans_sf"/>
</dbReference>
<protein>
    <submittedName>
        <fullName evidence="9">L-fucose permease</fullName>
    </submittedName>
</protein>
<feature type="transmembrane region" description="Helical" evidence="8">
    <location>
        <begin position="109"/>
        <end position="133"/>
    </location>
</feature>
<dbReference type="Proteomes" id="UP000245728">
    <property type="component" value="Chromosome"/>
</dbReference>
<evidence type="ECO:0000256" key="1">
    <source>
        <dbReference type="ARBA" id="ARBA00003321"/>
    </source>
</evidence>
<name>A0A2S2E4Q5_9ALTE</name>
<comment type="similarity">
    <text evidence="3">Belongs to the major facilitator superfamily. FHS transporter (TC 2.A.1.7) family.</text>
</comment>
<proteinExistence type="inferred from homology"/>
<keyword evidence="4" id="KW-1003">Cell membrane</keyword>
<dbReference type="KEGG" id="salh:HMF8227_01502"/>
<dbReference type="PANTHER" id="PTHR43702:SF12">
    <property type="entry name" value="N-ACETYL GLUCOSAMINE TRANSPORTER NAGP"/>
    <property type="match status" value="1"/>
</dbReference>
<evidence type="ECO:0000313" key="10">
    <source>
        <dbReference type="Proteomes" id="UP000245728"/>
    </source>
</evidence>
<accession>A0A2S2E4Q5</accession>
<feature type="transmembrane region" description="Helical" evidence="8">
    <location>
        <begin position="199"/>
        <end position="218"/>
    </location>
</feature>
<dbReference type="InterPro" id="IPR005964">
    <property type="entry name" value="Glc/Gal_transptr_bac"/>
</dbReference>
<feature type="transmembrane region" description="Helical" evidence="8">
    <location>
        <begin position="145"/>
        <end position="168"/>
    </location>
</feature>
<evidence type="ECO:0000256" key="5">
    <source>
        <dbReference type="ARBA" id="ARBA00022692"/>
    </source>
</evidence>
<gene>
    <name evidence="9" type="ORF">HMF8227_01502</name>
</gene>
<dbReference type="GO" id="GO:0005354">
    <property type="term" value="F:galactose transmembrane transporter activity"/>
    <property type="evidence" value="ECO:0007669"/>
    <property type="project" value="InterPro"/>
</dbReference>
<keyword evidence="7 8" id="KW-0472">Membrane</keyword>
<dbReference type="InterPro" id="IPR011701">
    <property type="entry name" value="MFS"/>
</dbReference>
<feature type="transmembrane region" description="Helical" evidence="8">
    <location>
        <begin position="54"/>
        <end position="73"/>
    </location>
</feature>
<feature type="transmembrane region" description="Helical" evidence="8">
    <location>
        <begin position="286"/>
        <end position="305"/>
    </location>
</feature>
<feature type="transmembrane region" description="Helical" evidence="8">
    <location>
        <begin position="85"/>
        <end position="103"/>
    </location>
</feature>
<keyword evidence="5 8" id="KW-0812">Transmembrane</keyword>
<dbReference type="AlphaFoldDB" id="A0A2S2E4Q5"/>
<feature type="transmembrane region" description="Helical" evidence="8">
    <location>
        <begin position="317"/>
        <end position="344"/>
    </location>
</feature>
<dbReference type="GO" id="GO:1904659">
    <property type="term" value="P:D-glucose transmembrane transport"/>
    <property type="evidence" value="ECO:0007669"/>
    <property type="project" value="InterPro"/>
</dbReference>
<dbReference type="PANTHER" id="PTHR43702">
    <property type="entry name" value="L-FUCOSE-PROTON SYMPORTER"/>
    <property type="match status" value="1"/>
</dbReference>
<dbReference type="CDD" id="cd17394">
    <property type="entry name" value="MFS_FucP_like"/>
    <property type="match status" value="1"/>
</dbReference>
<dbReference type="EMBL" id="CP029347">
    <property type="protein sequence ID" value="AWL11977.1"/>
    <property type="molecule type" value="Genomic_DNA"/>
</dbReference>
<evidence type="ECO:0000256" key="7">
    <source>
        <dbReference type="ARBA" id="ARBA00023136"/>
    </source>
</evidence>
<feature type="transmembrane region" description="Helical" evidence="8">
    <location>
        <begin position="356"/>
        <end position="378"/>
    </location>
</feature>